<accession>A0ABS1I6A8</accession>
<sequence length="93" mass="10073">MTILTRTWMLLMLLTAVSMWAGHGDSAGGLGPLGIGLVLAAATVKADRILTHYLDLHRADGGWRVSFRILLTLLGMALFGIYVFYPMIGAALR</sequence>
<evidence type="ECO:0000256" key="6">
    <source>
        <dbReference type="SAM" id="Phobius"/>
    </source>
</evidence>
<dbReference type="Pfam" id="PF03626">
    <property type="entry name" value="COX4_pro"/>
    <property type="match status" value="1"/>
</dbReference>
<evidence type="ECO:0000256" key="1">
    <source>
        <dbReference type="ARBA" id="ARBA00004651"/>
    </source>
</evidence>
<keyword evidence="2" id="KW-1003">Cell membrane</keyword>
<comment type="subcellular location">
    <subcellularLocation>
        <location evidence="1">Cell membrane</location>
        <topology evidence="1">Multi-pass membrane protein</topology>
    </subcellularLocation>
</comment>
<protein>
    <submittedName>
        <fullName evidence="7">Cytochrome C oxidase subunit IV family protein</fullName>
    </submittedName>
</protein>
<keyword evidence="8" id="KW-1185">Reference proteome</keyword>
<evidence type="ECO:0000256" key="5">
    <source>
        <dbReference type="ARBA" id="ARBA00023136"/>
    </source>
</evidence>
<evidence type="ECO:0000256" key="2">
    <source>
        <dbReference type="ARBA" id="ARBA00022475"/>
    </source>
</evidence>
<reference evidence="7 8" key="1">
    <citation type="submission" date="2021-01" db="EMBL/GenBank/DDBJ databases">
        <title>Azospirillum sp. YIM DDC1 draft genome.</title>
        <authorList>
            <person name="Wang Y.-X."/>
        </authorList>
    </citation>
    <scope>NUCLEOTIDE SEQUENCE [LARGE SCALE GENOMIC DNA]</scope>
    <source>
        <strain evidence="7 8">YIM DDC1</strain>
    </source>
</reference>
<feature type="transmembrane region" description="Helical" evidence="6">
    <location>
        <begin position="64"/>
        <end position="85"/>
    </location>
</feature>
<keyword evidence="3 6" id="KW-0812">Transmembrane</keyword>
<evidence type="ECO:0000313" key="8">
    <source>
        <dbReference type="Proteomes" id="UP000654452"/>
    </source>
</evidence>
<gene>
    <name evidence="7" type="ORF">JJL56_27495</name>
</gene>
<keyword evidence="4 6" id="KW-1133">Transmembrane helix</keyword>
<organism evidence="7 8">
    <name type="scientific">Azospirillum aestuarii</name>
    <dbReference type="NCBI Taxonomy" id="2802052"/>
    <lineage>
        <taxon>Bacteria</taxon>
        <taxon>Pseudomonadati</taxon>
        <taxon>Pseudomonadota</taxon>
        <taxon>Alphaproteobacteria</taxon>
        <taxon>Rhodospirillales</taxon>
        <taxon>Azospirillaceae</taxon>
        <taxon>Azospirillum</taxon>
    </lineage>
</organism>
<dbReference type="EMBL" id="JAEPIV010000027">
    <property type="protein sequence ID" value="MBK4722605.1"/>
    <property type="molecule type" value="Genomic_DNA"/>
</dbReference>
<evidence type="ECO:0000256" key="3">
    <source>
        <dbReference type="ARBA" id="ARBA00022692"/>
    </source>
</evidence>
<comment type="caution">
    <text evidence="7">The sequence shown here is derived from an EMBL/GenBank/DDBJ whole genome shotgun (WGS) entry which is preliminary data.</text>
</comment>
<proteinExistence type="predicted"/>
<evidence type="ECO:0000313" key="7">
    <source>
        <dbReference type="EMBL" id="MBK4722605.1"/>
    </source>
</evidence>
<dbReference type="Proteomes" id="UP000654452">
    <property type="component" value="Unassembled WGS sequence"/>
</dbReference>
<evidence type="ECO:0000256" key="4">
    <source>
        <dbReference type="ARBA" id="ARBA00022989"/>
    </source>
</evidence>
<keyword evidence="5 6" id="KW-0472">Membrane</keyword>
<dbReference type="InterPro" id="IPR005171">
    <property type="entry name" value="Cyt_c_oxidase_su4_prok"/>
</dbReference>
<name>A0ABS1I6A8_9PROT</name>